<evidence type="ECO:0000256" key="4">
    <source>
        <dbReference type="ARBA" id="ARBA00022989"/>
    </source>
</evidence>
<keyword evidence="8" id="KW-0012">Acyltransferase</keyword>
<feature type="domain" description="Palmitoyltransferase DHHC" evidence="9">
    <location>
        <begin position="344"/>
        <end position="461"/>
    </location>
</feature>
<dbReference type="GO" id="GO:0016020">
    <property type="term" value="C:membrane"/>
    <property type="evidence" value="ECO:0007669"/>
    <property type="project" value="UniProtKB-SubCell"/>
</dbReference>
<dbReference type="OrthoDB" id="163438at2759"/>
<dbReference type="InterPro" id="IPR036770">
    <property type="entry name" value="Ankyrin_rpt-contain_sf"/>
</dbReference>
<organism evidence="10 11">
    <name type="scientific">Stentor coeruleus</name>
    <dbReference type="NCBI Taxonomy" id="5963"/>
    <lineage>
        <taxon>Eukaryota</taxon>
        <taxon>Sar</taxon>
        <taxon>Alveolata</taxon>
        <taxon>Ciliophora</taxon>
        <taxon>Postciliodesmatophora</taxon>
        <taxon>Heterotrichea</taxon>
        <taxon>Heterotrichida</taxon>
        <taxon>Stentoridae</taxon>
        <taxon>Stentor</taxon>
    </lineage>
</organism>
<protein>
    <recommendedName>
        <fullName evidence="8">Palmitoyltransferase</fullName>
        <ecNumber evidence="8">2.3.1.225</ecNumber>
    </recommendedName>
</protein>
<evidence type="ECO:0000256" key="8">
    <source>
        <dbReference type="RuleBase" id="RU079119"/>
    </source>
</evidence>
<gene>
    <name evidence="10" type="ORF">SteCoe_17451</name>
</gene>
<dbReference type="SMART" id="SM00248">
    <property type="entry name" value="ANK"/>
    <property type="match status" value="5"/>
</dbReference>
<dbReference type="PROSITE" id="PS50088">
    <property type="entry name" value="ANK_REPEAT"/>
    <property type="match status" value="3"/>
</dbReference>
<proteinExistence type="inferred from homology"/>
<comment type="caution">
    <text evidence="10">The sequence shown here is derived from an EMBL/GenBank/DDBJ whole genome shotgun (WGS) entry which is preliminary data.</text>
</comment>
<feature type="transmembrane region" description="Helical" evidence="8">
    <location>
        <begin position="298"/>
        <end position="318"/>
    </location>
</feature>
<keyword evidence="6 8" id="KW-0472">Membrane</keyword>
<dbReference type="InterPro" id="IPR002110">
    <property type="entry name" value="Ankyrin_rpt"/>
</dbReference>
<evidence type="ECO:0000313" key="10">
    <source>
        <dbReference type="EMBL" id="OMJ81965.1"/>
    </source>
</evidence>
<keyword evidence="5 7" id="KW-0040">ANK repeat</keyword>
<feature type="repeat" description="ANK" evidence="7">
    <location>
        <begin position="93"/>
        <end position="125"/>
    </location>
</feature>
<reference evidence="10 11" key="1">
    <citation type="submission" date="2016-11" db="EMBL/GenBank/DDBJ databases">
        <title>The macronuclear genome of Stentor coeruleus: a giant cell with tiny introns.</title>
        <authorList>
            <person name="Slabodnick M."/>
            <person name="Ruby J.G."/>
            <person name="Reiff S.B."/>
            <person name="Swart E.C."/>
            <person name="Gosai S."/>
            <person name="Prabakaran S."/>
            <person name="Witkowska E."/>
            <person name="Larue G.E."/>
            <person name="Fisher S."/>
            <person name="Freeman R.M."/>
            <person name="Gunawardena J."/>
            <person name="Chu W."/>
            <person name="Stover N.A."/>
            <person name="Gregory B.D."/>
            <person name="Nowacki M."/>
            <person name="Derisi J."/>
            <person name="Roy S.W."/>
            <person name="Marshall W.F."/>
            <person name="Sood P."/>
        </authorList>
    </citation>
    <scope>NUCLEOTIDE SEQUENCE [LARGE SCALE GENOMIC DNA]</scope>
    <source>
        <strain evidence="10">WM001</strain>
    </source>
</reference>
<evidence type="ECO:0000256" key="1">
    <source>
        <dbReference type="ARBA" id="ARBA00004141"/>
    </source>
</evidence>
<dbReference type="InterPro" id="IPR001594">
    <property type="entry name" value="Palmitoyltrfase_DHHC"/>
</dbReference>
<keyword evidence="3" id="KW-0677">Repeat</keyword>
<evidence type="ECO:0000313" key="11">
    <source>
        <dbReference type="Proteomes" id="UP000187209"/>
    </source>
</evidence>
<comment type="subcellular location">
    <subcellularLocation>
        <location evidence="1">Membrane</location>
        <topology evidence="1">Multi-pass membrane protein</topology>
    </subcellularLocation>
</comment>
<evidence type="ECO:0000259" key="9">
    <source>
        <dbReference type="Pfam" id="PF01529"/>
    </source>
</evidence>
<dbReference type="PANTHER" id="PTHR24161:SF85">
    <property type="entry name" value="PALMITOYLTRANSFERASE HIP14"/>
    <property type="match status" value="1"/>
</dbReference>
<dbReference type="SUPFAM" id="SSF48403">
    <property type="entry name" value="Ankyrin repeat"/>
    <property type="match status" value="1"/>
</dbReference>
<name>A0A1R2BZ88_9CILI</name>
<accession>A0A1R2BZ88</accession>
<comment type="domain">
    <text evidence="8">The DHHC domain is required for palmitoyltransferase activity.</text>
</comment>
<dbReference type="EMBL" id="MPUH01000359">
    <property type="protein sequence ID" value="OMJ81965.1"/>
    <property type="molecule type" value="Genomic_DNA"/>
</dbReference>
<evidence type="ECO:0000256" key="2">
    <source>
        <dbReference type="ARBA" id="ARBA00022692"/>
    </source>
</evidence>
<feature type="repeat" description="ANK" evidence="7">
    <location>
        <begin position="160"/>
        <end position="192"/>
    </location>
</feature>
<dbReference type="EC" id="2.3.1.225" evidence="8"/>
<dbReference type="Pfam" id="PF12796">
    <property type="entry name" value="Ank_2"/>
    <property type="match status" value="1"/>
</dbReference>
<dbReference type="Pfam" id="PF00023">
    <property type="entry name" value="Ank"/>
    <property type="match status" value="1"/>
</dbReference>
<dbReference type="Gene3D" id="1.25.40.20">
    <property type="entry name" value="Ankyrin repeat-containing domain"/>
    <property type="match status" value="1"/>
</dbReference>
<dbReference type="PANTHER" id="PTHR24161">
    <property type="entry name" value="ANK_REP_REGION DOMAIN-CONTAINING PROTEIN-RELATED"/>
    <property type="match status" value="1"/>
</dbReference>
<comment type="similarity">
    <text evidence="8">Belongs to the DHHC palmitoyltransferase family.</text>
</comment>
<evidence type="ECO:0000256" key="7">
    <source>
        <dbReference type="PROSITE-ProRule" id="PRU00023"/>
    </source>
</evidence>
<feature type="transmembrane region" description="Helical" evidence="8">
    <location>
        <begin position="269"/>
        <end position="292"/>
    </location>
</feature>
<evidence type="ECO:0000256" key="5">
    <source>
        <dbReference type="ARBA" id="ARBA00023043"/>
    </source>
</evidence>
<dbReference type="PROSITE" id="PS50216">
    <property type="entry name" value="DHHC"/>
    <property type="match status" value="1"/>
</dbReference>
<keyword evidence="2 8" id="KW-0812">Transmembrane</keyword>
<comment type="catalytic activity">
    <reaction evidence="8">
        <text>L-cysteinyl-[protein] + hexadecanoyl-CoA = S-hexadecanoyl-L-cysteinyl-[protein] + CoA</text>
        <dbReference type="Rhea" id="RHEA:36683"/>
        <dbReference type="Rhea" id="RHEA-COMP:10131"/>
        <dbReference type="Rhea" id="RHEA-COMP:11032"/>
        <dbReference type="ChEBI" id="CHEBI:29950"/>
        <dbReference type="ChEBI" id="CHEBI:57287"/>
        <dbReference type="ChEBI" id="CHEBI:57379"/>
        <dbReference type="ChEBI" id="CHEBI:74151"/>
        <dbReference type="EC" id="2.3.1.225"/>
    </reaction>
</comment>
<dbReference type="AlphaFoldDB" id="A0A1R2BZ88"/>
<feature type="transmembrane region" description="Helical" evidence="8">
    <location>
        <begin position="387"/>
        <end position="411"/>
    </location>
</feature>
<keyword evidence="8" id="KW-0808">Transferase</keyword>
<dbReference type="PROSITE" id="PS50297">
    <property type="entry name" value="ANK_REP_REGION"/>
    <property type="match status" value="3"/>
</dbReference>
<keyword evidence="4 8" id="KW-1133">Transmembrane helix</keyword>
<dbReference type="Proteomes" id="UP000187209">
    <property type="component" value="Unassembled WGS sequence"/>
</dbReference>
<evidence type="ECO:0000256" key="6">
    <source>
        <dbReference type="ARBA" id="ARBA00023136"/>
    </source>
</evidence>
<feature type="repeat" description="ANK" evidence="7">
    <location>
        <begin position="193"/>
        <end position="225"/>
    </location>
</feature>
<dbReference type="Pfam" id="PF01529">
    <property type="entry name" value="DHHC"/>
    <property type="match status" value="1"/>
</dbReference>
<feature type="transmembrane region" description="Helical" evidence="8">
    <location>
        <begin position="431"/>
        <end position="454"/>
    </location>
</feature>
<evidence type="ECO:0000256" key="3">
    <source>
        <dbReference type="ARBA" id="ARBA00022737"/>
    </source>
</evidence>
<sequence length="532" mass="60734">MEEGHDVKASLSIYMQTLDVIGFTFMIKNTKVPLDALQEQGGMNIFHEIANSMSKESYLVQFLEILISEFYDRYFDEASEKIRIMINISTARDKQTPLLIALRNNRPKLVKKFVELGANISMTNAYGQTLVHLAAECGFECILVYLCKELEMSFSDTDINGRTPLHAAALEGQTGTGIMLIAWTDDLNSQDLEGFTPLHLAALSQNYKLVRNLLIKNAKTDIKDFKNETPIDIALSRNAKDVIKLLQPTKCVQFINPFHMRIGPVSNSYLKFIFYILLFIFRAGLTIIVIMPKIDPKFSLSAGSILIITALLFMIVNIKDPGYTVNRKKLSLLTLLETYRGEFVCPYCEARKTKFTRHCHYCERCVEDFDHHCPWVHNCIGKKNHRWFILFITFSVLDYFTQGVLGIFDYFGIFKHNAIDLYYLSNDRHIISLSIAGINAICLIIVIPVFYFQLRICCGNRENRARAHSKVSLPERLIDKSIVELSDTPSMFVRPSEEWNPQSVSNQISFLTPKIGALNNPSCCMQNTKAIY</sequence>
<dbReference type="GO" id="GO:0019706">
    <property type="term" value="F:protein-cysteine S-palmitoyltransferase activity"/>
    <property type="evidence" value="ECO:0007669"/>
    <property type="project" value="UniProtKB-EC"/>
</dbReference>
<keyword evidence="11" id="KW-1185">Reference proteome</keyword>